<reference evidence="3 5" key="3">
    <citation type="submission" date="2023-03" db="EMBL/GenBank/DDBJ databases">
        <title>Agriculturally important microbes genome sequencing.</title>
        <authorList>
            <person name="Dunlap C."/>
        </authorList>
    </citation>
    <scope>NUCLEOTIDE SEQUENCE [LARGE SCALE GENOMIC DNA]</scope>
    <source>
        <strain evidence="3 5">CBP-3203</strain>
    </source>
</reference>
<accession>A0A0J6ENA3</accession>
<dbReference type="RefSeq" id="WP_048353028.1">
    <property type="nucleotide sequence ID" value="NZ_CP023481.1"/>
</dbReference>
<evidence type="ECO:0000313" key="5">
    <source>
        <dbReference type="Proteomes" id="UP001341297"/>
    </source>
</evidence>
<sequence>MFTDMFESAFGDPLFIGISQAGNILKYLIDGLIALLDTAEEKCRSLNVLLNSPPSELLEYVFQTNISVESITGEIRGYLNGLKHDIDILTGALTNMIRQEISDVFVNPAMGFADAVADEIYSHFVIVGKNEKGLKKQVKTFIRQVQSAGEGIQTSDSGAAQDIKNRKAPTQQKTSVPASVQSQFEESDYLKDRLKLKDRHVNSSVATMAGSINAGLVPVANILFDTLLALELALETSAASIKEAGNLFLGLAVPAKLFGMFSDWDEKIKSAINHVVKPLDEIAETIEGVRKAVGNLISFLPCFVYKFKPYIDNAVFEQVHFNNINLYNTAAVSILEEAELLFQDIVFQLSNQKAKAITALCNASKDILKNIKLLRADVKRGTL</sequence>
<dbReference type="EMBL" id="JARRTL010000009">
    <property type="protein sequence ID" value="MEC0485511.1"/>
    <property type="molecule type" value="Genomic_DNA"/>
</dbReference>
<proteinExistence type="predicted"/>
<evidence type="ECO:0000313" key="4">
    <source>
        <dbReference type="Proteomes" id="UP000036168"/>
    </source>
</evidence>
<reference evidence="2 4" key="1">
    <citation type="journal article" date="2015" name="Int. J. Syst. Evol. Microbiol.">
        <title>Bacillus glycinifermentans sp. nov., isolated from fermented soybean paste.</title>
        <authorList>
            <person name="Kim S.J."/>
            <person name="Dunlap C.A."/>
            <person name="Kwon S.W."/>
            <person name="Rooney A.P."/>
        </authorList>
    </citation>
    <scope>NUCLEOTIDE SEQUENCE [LARGE SCALE GENOMIC DNA]</scope>
    <source>
        <strain evidence="2 4">GO-13</strain>
    </source>
</reference>
<accession>A0A0J6EM52</accession>
<dbReference type="EMBL" id="LECW02000021">
    <property type="protein sequence ID" value="KRT93519.1"/>
    <property type="molecule type" value="Genomic_DNA"/>
</dbReference>
<keyword evidence="5" id="KW-1185">Reference proteome</keyword>
<dbReference type="AlphaFoldDB" id="A0A0J6ENA3"/>
<name>A0A0J6ENA3_9BACI</name>
<organism evidence="2 4">
    <name type="scientific">Bacillus glycinifermentans</name>
    <dbReference type="NCBI Taxonomy" id="1664069"/>
    <lineage>
        <taxon>Bacteria</taxon>
        <taxon>Bacillati</taxon>
        <taxon>Bacillota</taxon>
        <taxon>Bacilli</taxon>
        <taxon>Bacillales</taxon>
        <taxon>Bacillaceae</taxon>
        <taxon>Bacillus</taxon>
    </lineage>
</organism>
<dbReference type="NCBIfam" id="NF047388">
    <property type="entry name" value="SA1320_fam"/>
    <property type="match status" value="1"/>
</dbReference>
<evidence type="ECO:0000313" key="2">
    <source>
        <dbReference type="EMBL" id="KRT93519.1"/>
    </source>
</evidence>
<comment type="caution">
    <text evidence="2">The sequence shown here is derived from an EMBL/GenBank/DDBJ whole genome shotgun (WGS) entry which is preliminary data.</text>
</comment>
<dbReference type="PATRIC" id="fig|1664069.3.peg.3750"/>
<gene>
    <name evidence="2" type="ORF">AB447_219255</name>
    <name evidence="3" type="ORF">P8828_11765</name>
</gene>
<dbReference type="STRING" id="1664069.BGLY_1574"/>
<evidence type="ECO:0000313" key="3">
    <source>
        <dbReference type="EMBL" id="MEC0485511.1"/>
    </source>
</evidence>
<dbReference type="OrthoDB" id="2747668at2"/>
<feature type="compositionally biased region" description="Polar residues" evidence="1">
    <location>
        <begin position="168"/>
        <end position="180"/>
    </location>
</feature>
<dbReference type="Proteomes" id="UP001341297">
    <property type="component" value="Unassembled WGS sequence"/>
</dbReference>
<evidence type="ECO:0000256" key="1">
    <source>
        <dbReference type="SAM" id="MobiDB-lite"/>
    </source>
</evidence>
<dbReference type="Proteomes" id="UP000036168">
    <property type="component" value="Unassembled WGS sequence"/>
</dbReference>
<reference evidence="2" key="2">
    <citation type="submission" date="2015-10" db="EMBL/GenBank/DDBJ databases">
        <authorList>
            <person name="Gilbert D.G."/>
        </authorList>
    </citation>
    <scope>NUCLEOTIDE SEQUENCE</scope>
    <source>
        <strain evidence="2">GO-13</strain>
    </source>
</reference>
<feature type="region of interest" description="Disordered" evidence="1">
    <location>
        <begin position="152"/>
        <end position="180"/>
    </location>
</feature>
<protein>
    <submittedName>
        <fullName evidence="2">Uncharacterized protein</fullName>
    </submittedName>
</protein>